<evidence type="ECO:0000313" key="6">
    <source>
        <dbReference type="EMBL" id="KMZ62987.1"/>
    </source>
</evidence>
<dbReference type="GO" id="GO:0004842">
    <property type="term" value="F:ubiquitin-protein transferase activity"/>
    <property type="evidence" value="ECO:0000318"/>
    <property type="project" value="GO_Central"/>
</dbReference>
<evidence type="ECO:0000313" key="7">
    <source>
        <dbReference type="Proteomes" id="UP000036987"/>
    </source>
</evidence>
<organism evidence="6 7">
    <name type="scientific">Zostera marina</name>
    <name type="common">Eelgrass</name>
    <dbReference type="NCBI Taxonomy" id="29655"/>
    <lineage>
        <taxon>Eukaryota</taxon>
        <taxon>Viridiplantae</taxon>
        <taxon>Streptophyta</taxon>
        <taxon>Embryophyta</taxon>
        <taxon>Tracheophyta</taxon>
        <taxon>Spermatophyta</taxon>
        <taxon>Magnoliopsida</taxon>
        <taxon>Liliopsida</taxon>
        <taxon>Zosteraceae</taxon>
        <taxon>Zostera</taxon>
    </lineage>
</organism>
<dbReference type="OrthoDB" id="264354at2759"/>
<accession>A0A0K9P422</accession>
<reference evidence="7" key="1">
    <citation type="journal article" date="2016" name="Nature">
        <title>The genome of the seagrass Zostera marina reveals angiosperm adaptation to the sea.</title>
        <authorList>
            <person name="Olsen J.L."/>
            <person name="Rouze P."/>
            <person name="Verhelst B."/>
            <person name="Lin Y.-C."/>
            <person name="Bayer T."/>
            <person name="Collen J."/>
            <person name="Dattolo E."/>
            <person name="De Paoli E."/>
            <person name="Dittami S."/>
            <person name="Maumus F."/>
            <person name="Michel G."/>
            <person name="Kersting A."/>
            <person name="Lauritano C."/>
            <person name="Lohaus R."/>
            <person name="Toepel M."/>
            <person name="Tonon T."/>
            <person name="Vanneste K."/>
            <person name="Amirebrahimi M."/>
            <person name="Brakel J."/>
            <person name="Bostroem C."/>
            <person name="Chovatia M."/>
            <person name="Grimwood J."/>
            <person name="Jenkins J.W."/>
            <person name="Jueterbock A."/>
            <person name="Mraz A."/>
            <person name="Stam W.T."/>
            <person name="Tice H."/>
            <person name="Bornberg-Bauer E."/>
            <person name="Green P.J."/>
            <person name="Pearson G.A."/>
            <person name="Procaccini G."/>
            <person name="Duarte C.M."/>
            <person name="Schmutz J."/>
            <person name="Reusch T.B.H."/>
            <person name="Van de Peer Y."/>
        </authorList>
    </citation>
    <scope>NUCLEOTIDE SEQUENCE [LARGE SCALE GENOMIC DNA]</scope>
    <source>
        <strain evidence="7">cv. Finnish</strain>
    </source>
</reference>
<evidence type="ECO:0000259" key="5">
    <source>
        <dbReference type="PROSITE" id="PS51292"/>
    </source>
</evidence>
<name>A0A0K9P422_ZOSMR</name>
<dbReference type="GO" id="GO:0016020">
    <property type="term" value="C:membrane"/>
    <property type="evidence" value="ECO:0000318"/>
    <property type="project" value="GO_Central"/>
</dbReference>
<evidence type="ECO:0000256" key="3">
    <source>
        <dbReference type="ARBA" id="ARBA00022833"/>
    </source>
</evidence>
<sequence length="251" mass="29074">MREHFVLVVDNLIEERSIESSSNERPWNRFDYTESETESVSESKSLFECRICHDEDIDSNMEIPCFCSGSLKYAHRKCIQRWCNAKGNTNCEICLEQFGPSYTSSPPLFRYGNSPMNFRGNWEISRHNQDNSHVVRIRRVPSDYFSNSNCRHLVYFWCSALIILTLLVLRHALPLIISGKVPFSINIFIIILMRILGILVPVYAIGYALYLLNRLHCCFRSHQVPVLPYTIPDSESDNSSFGDDEDDDDEL</sequence>
<feature type="transmembrane region" description="Helical" evidence="4">
    <location>
        <begin position="154"/>
        <end position="173"/>
    </location>
</feature>
<dbReference type="EMBL" id="LFYR01001279">
    <property type="protein sequence ID" value="KMZ62987.1"/>
    <property type="molecule type" value="Genomic_DNA"/>
</dbReference>
<dbReference type="AlphaFoldDB" id="A0A0K9P422"/>
<dbReference type="GO" id="GO:0016567">
    <property type="term" value="P:protein ubiquitination"/>
    <property type="evidence" value="ECO:0000318"/>
    <property type="project" value="GO_Central"/>
</dbReference>
<dbReference type="CDD" id="cd16495">
    <property type="entry name" value="RING_CH-C4HC3_MARCH"/>
    <property type="match status" value="1"/>
</dbReference>
<keyword evidence="1" id="KW-0479">Metal-binding</keyword>
<comment type="caution">
    <text evidence="6">The sequence shown here is derived from an EMBL/GenBank/DDBJ whole genome shotgun (WGS) entry which is preliminary data.</text>
</comment>
<dbReference type="Pfam" id="PF12428">
    <property type="entry name" value="DUF3675"/>
    <property type="match status" value="1"/>
</dbReference>
<dbReference type="Gene3D" id="3.30.40.10">
    <property type="entry name" value="Zinc/RING finger domain, C3HC4 (zinc finger)"/>
    <property type="match status" value="1"/>
</dbReference>
<gene>
    <name evidence="6" type="ORF">ZOSMA_42G00280</name>
</gene>
<keyword evidence="2" id="KW-0863">Zinc-finger</keyword>
<keyword evidence="3" id="KW-0862">Zinc</keyword>
<dbReference type="PANTHER" id="PTHR23012">
    <property type="entry name" value="RING/FYVE/PHD ZINC FINGER DOMAIN-CONTAINING"/>
    <property type="match status" value="1"/>
</dbReference>
<dbReference type="GO" id="GO:0008270">
    <property type="term" value="F:zinc ion binding"/>
    <property type="evidence" value="ECO:0007669"/>
    <property type="project" value="UniProtKB-KW"/>
</dbReference>
<protein>
    <recommendedName>
        <fullName evidence="5">RING-CH-type domain-containing protein</fullName>
    </recommendedName>
</protein>
<dbReference type="PROSITE" id="PS51292">
    <property type="entry name" value="ZF_RING_CH"/>
    <property type="match status" value="1"/>
</dbReference>
<proteinExistence type="predicted"/>
<dbReference type="OMA" id="GECRICH"/>
<evidence type="ECO:0000256" key="4">
    <source>
        <dbReference type="SAM" id="Phobius"/>
    </source>
</evidence>
<feature type="domain" description="RING-CH-type" evidence="5">
    <location>
        <begin position="41"/>
        <end position="101"/>
    </location>
</feature>
<dbReference type="SUPFAM" id="SSF57850">
    <property type="entry name" value="RING/U-box"/>
    <property type="match status" value="1"/>
</dbReference>
<keyword evidence="4" id="KW-0812">Transmembrane</keyword>
<dbReference type="InterPro" id="IPR013083">
    <property type="entry name" value="Znf_RING/FYVE/PHD"/>
</dbReference>
<dbReference type="STRING" id="29655.A0A0K9P422"/>
<dbReference type="PANTHER" id="PTHR23012:SF93">
    <property type="entry name" value="RING_FYVE_PHD ZINC FINGER SUPERFAMILY PROTEIN"/>
    <property type="match status" value="1"/>
</dbReference>
<dbReference type="SMART" id="SM00744">
    <property type="entry name" value="RINGv"/>
    <property type="match status" value="1"/>
</dbReference>
<dbReference type="InterPro" id="IPR022143">
    <property type="entry name" value="DUF3675"/>
</dbReference>
<dbReference type="InterPro" id="IPR033275">
    <property type="entry name" value="MARCH-like"/>
</dbReference>
<evidence type="ECO:0000256" key="2">
    <source>
        <dbReference type="ARBA" id="ARBA00022771"/>
    </source>
</evidence>
<keyword evidence="4" id="KW-0472">Membrane</keyword>
<dbReference type="Proteomes" id="UP000036987">
    <property type="component" value="Unassembled WGS sequence"/>
</dbReference>
<feature type="transmembrane region" description="Helical" evidence="4">
    <location>
        <begin position="185"/>
        <end position="212"/>
    </location>
</feature>
<evidence type="ECO:0000256" key="1">
    <source>
        <dbReference type="ARBA" id="ARBA00022723"/>
    </source>
</evidence>
<dbReference type="InterPro" id="IPR011016">
    <property type="entry name" value="Znf_RING-CH"/>
</dbReference>
<keyword evidence="4" id="KW-1133">Transmembrane helix</keyword>
<keyword evidence="7" id="KW-1185">Reference proteome</keyword>
<dbReference type="Pfam" id="PF12906">
    <property type="entry name" value="RINGv"/>
    <property type="match status" value="1"/>
</dbReference>